<dbReference type="PANTHER" id="PTHR42686">
    <property type="entry name" value="GH17980P-RELATED"/>
    <property type="match status" value="1"/>
</dbReference>
<sequence>MPDLPPTYVAGFHNEEAVSKMRYNPLGSTGLLVSHLAYGGGCLNKEVYGEFDEEEAVKTIHEAIKNGVNYIDTAPWYGNRFSEEFLGKALKCIPRQAYYIATKVARYERNIAKMFDFSAEKTKSSFDLSLKLLGVTYVDIIQVHDVEFAPTQEQVLNETLPTVETFVKEGRARFVGISAYPLSIMKEVIEKSSVKISTVLSYCRDTLIDDSLREYMSFFQSKGVGVIEAASPAMGLLTSGGPREWHPASQQLRDFCAEMAKYCKDKEVELGHLAVNHALTQHGPATHLIGMQTRALLERNLNILLNGLSEKEKDVLSELESKYLTRVPEKHWEGRELETYWAQMKTLN</sequence>
<dbReference type="FunFam" id="3.20.20.100:FF:000011">
    <property type="entry name" value="Aldo/keto reductase"/>
    <property type="match status" value="1"/>
</dbReference>
<comment type="caution">
    <text evidence="2">The sequence shown here is derived from an EMBL/GenBank/DDBJ whole genome shotgun (WGS) entry which is preliminary data.</text>
</comment>
<dbReference type="InterPro" id="IPR036812">
    <property type="entry name" value="NAD(P)_OxRdtase_dom_sf"/>
</dbReference>
<keyword evidence="3" id="KW-1185">Reference proteome</keyword>
<dbReference type="GO" id="GO:0010349">
    <property type="term" value="F:L-galactose dehydrogenase activity"/>
    <property type="evidence" value="ECO:0007669"/>
    <property type="project" value="InterPro"/>
</dbReference>
<dbReference type="InterPro" id="IPR020471">
    <property type="entry name" value="AKR"/>
</dbReference>
<dbReference type="SUPFAM" id="SSF51430">
    <property type="entry name" value="NAD(P)-linked oxidoreductase"/>
    <property type="match status" value="1"/>
</dbReference>
<evidence type="ECO:0000313" key="2">
    <source>
        <dbReference type="EMBL" id="KAK7872652.1"/>
    </source>
</evidence>
<dbReference type="GO" id="GO:0005829">
    <property type="term" value="C:cytosol"/>
    <property type="evidence" value="ECO:0007669"/>
    <property type="project" value="TreeGrafter"/>
</dbReference>
<gene>
    <name evidence="2" type="ORF">R5R35_002648</name>
</gene>
<dbReference type="InterPro" id="IPR023210">
    <property type="entry name" value="NADP_OxRdtase_dom"/>
</dbReference>
<dbReference type="Pfam" id="PF00248">
    <property type="entry name" value="Aldo_ket_red"/>
    <property type="match status" value="1"/>
</dbReference>
<feature type="domain" description="NADP-dependent oxidoreductase" evidence="1">
    <location>
        <begin position="36"/>
        <end position="315"/>
    </location>
</feature>
<dbReference type="EMBL" id="JAZDUA010000021">
    <property type="protein sequence ID" value="KAK7872652.1"/>
    <property type="molecule type" value="Genomic_DNA"/>
</dbReference>
<accession>A0AAN9ZFK8</accession>
<dbReference type="AlphaFoldDB" id="A0AAN9ZFK8"/>
<dbReference type="PANTHER" id="PTHR42686:SF1">
    <property type="entry name" value="GH17980P-RELATED"/>
    <property type="match status" value="1"/>
</dbReference>
<name>A0AAN9ZFK8_9ORTH</name>
<organism evidence="2 3">
    <name type="scientific">Gryllus longicercus</name>
    <dbReference type="NCBI Taxonomy" id="2509291"/>
    <lineage>
        <taxon>Eukaryota</taxon>
        <taxon>Metazoa</taxon>
        <taxon>Ecdysozoa</taxon>
        <taxon>Arthropoda</taxon>
        <taxon>Hexapoda</taxon>
        <taxon>Insecta</taxon>
        <taxon>Pterygota</taxon>
        <taxon>Neoptera</taxon>
        <taxon>Polyneoptera</taxon>
        <taxon>Orthoptera</taxon>
        <taxon>Ensifera</taxon>
        <taxon>Gryllidea</taxon>
        <taxon>Grylloidea</taxon>
        <taxon>Gryllidae</taxon>
        <taxon>Gryllinae</taxon>
        <taxon>Gryllus</taxon>
    </lineage>
</organism>
<reference evidence="2 3" key="1">
    <citation type="submission" date="2024-03" db="EMBL/GenBank/DDBJ databases">
        <title>The genome assembly and annotation of the cricket Gryllus longicercus Weissman &amp; Gray.</title>
        <authorList>
            <person name="Szrajer S."/>
            <person name="Gray D."/>
            <person name="Ylla G."/>
        </authorList>
    </citation>
    <scope>NUCLEOTIDE SEQUENCE [LARGE SCALE GENOMIC DNA]</scope>
    <source>
        <strain evidence="2">DAG 2021-001</strain>
        <tissue evidence="2">Whole body minus gut</tissue>
    </source>
</reference>
<dbReference type="Gene3D" id="3.20.20.100">
    <property type="entry name" value="NADP-dependent oxidoreductase domain"/>
    <property type="match status" value="1"/>
</dbReference>
<dbReference type="CDD" id="cd19163">
    <property type="entry name" value="AKR_galDH"/>
    <property type="match status" value="1"/>
</dbReference>
<proteinExistence type="predicted"/>
<evidence type="ECO:0000313" key="3">
    <source>
        <dbReference type="Proteomes" id="UP001378592"/>
    </source>
</evidence>
<evidence type="ECO:0000259" key="1">
    <source>
        <dbReference type="Pfam" id="PF00248"/>
    </source>
</evidence>
<protein>
    <recommendedName>
        <fullName evidence="1">NADP-dependent oxidoreductase domain-containing protein</fullName>
    </recommendedName>
</protein>
<dbReference type="Proteomes" id="UP001378592">
    <property type="component" value="Unassembled WGS sequence"/>
</dbReference>
<dbReference type="InterPro" id="IPR044479">
    <property type="entry name" value="LGALDH-like"/>
</dbReference>